<keyword evidence="4" id="KW-1185">Reference proteome</keyword>
<dbReference type="Gene3D" id="3.40.50.1110">
    <property type="entry name" value="SGNH hydrolase"/>
    <property type="match status" value="1"/>
</dbReference>
<dbReference type="HOGENOM" id="CLU_432663_0_0_11"/>
<dbReference type="Pfam" id="PF13472">
    <property type="entry name" value="Lipase_GDSL_2"/>
    <property type="match status" value="1"/>
</dbReference>
<dbReference type="InterPro" id="IPR000182">
    <property type="entry name" value="GNAT_dom"/>
</dbReference>
<reference evidence="3 4" key="1">
    <citation type="journal article" date="2010" name="Stand. Genomic Sci.">
        <title>Complete genome sequence of Olsenella uli type strain (VPI D76D-27C).</title>
        <authorList>
            <person name="Goker M."/>
            <person name="Held B."/>
            <person name="Lucas S."/>
            <person name="Nolan M."/>
            <person name="Yasawong M."/>
            <person name="Glavina Del Rio T."/>
            <person name="Tice H."/>
            <person name="Cheng J.F."/>
            <person name="Bruce D."/>
            <person name="Detter J.C."/>
            <person name="Tapia R."/>
            <person name="Han C."/>
            <person name="Goodwin L."/>
            <person name="Pitluck S."/>
            <person name="Liolios K."/>
            <person name="Ivanova N."/>
            <person name="Mavromatis K."/>
            <person name="Mikhailova N."/>
            <person name="Pati A."/>
            <person name="Chen A."/>
            <person name="Palaniappan K."/>
            <person name="Land M."/>
            <person name="Hauser L."/>
            <person name="Chang Y.J."/>
            <person name="Jeffries C.D."/>
            <person name="Rohde M."/>
            <person name="Sikorski J."/>
            <person name="Pukall R."/>
            <person name="Woyke T."/>
            <person name="Bristow J."/>
            <person name="Eisen J.A."/>
            <person name="Markowitz V."/>
            <person name="Hugenholtz P."/>
            <person name="Kyrpides N.C."/>
            <person name="Klenk H.P."/>
            <person name="Lapidus A."/>
        </authorList>
    </citation>
    <scope>NUCLEOTIDE SEQUENCE [LARGE SCALE GENOMIC DNA]</scope>
    <source>
        <strain evidence="4">ATCC 49627 / DSM 7084 / CIP 109912 / JCM 12494 / NCIMB 702895 / VPI D76D-27C</strain>
    </source>
</reference>
<gene>
    <name evidence="3" type="ordered locus">Olsu_1134</name>
</gene>
<dbReference type="InterPro" id="IPR013830">
    <property type="entry name" value="SGNH_hydro"/>
</dbReference>
<organism evidence="3 4">
    <name type="scientific">Olsenella uli (strain ATCC 49627 / DSM 7084 / CCUG 31166 / CIP 109912 / JCM 12494 / LMG 11480 / NCIMB 702895 / VPI D76D-27C)</name>
    <name type="common">Lactobacillus uli</name>
    <dbReference type="NCBI Taxonomy" id="633147"/>
    <lineage>
        <taxon>Bacteria</taxon>
        <taxon>Bacillati</taxon>
        <taxon>Actinomycetota</taxon>
        <taxon>Coriobacteriia</taxon>
        <taxon>Coriobacteriales</taxon>
        <taxon>Atopobiaceae</taxon>
        <taxon>Olsenella</taxon>
    </lineage>
</organism>
<dbReference type="STRING" id="633147.Olsu_1134"/>
<feature type="region of interest" description="Disordered" evidence="1">
    <location>
        <begin position="613"/>
        <end position="632"/>
    </location>
</feature>
<proteinExistence type="predicted"/>
<dbReference type="eggNOG" id="COG1670">
    <property type="taxonomic scope" value="Bacteria"/>
</dbReference>
<feature type="domain" description="N-acetyltransferase" evidence="2">
    <location>
        <begin position="488"/>
        <end position="615"/>
    </location>
</feature>
<evidence type="ECO:0000256" key="1">
    <source>
        <dbReference type="SAM" id="MobiDB-lite"/>
    </source>
</evidence>
<dbReference type="InterPro" id="IPR016181">
    <property type="entry name" value="Acyl_CoA_acyltransferase"/>
</dbReference>
<dbReference type="AlphaFoldDB" id="E1QVU1"/>
<accession>E1QVU1</accession>
<dbReference type="Pfam" id="PF00583">
    <property type="entry name" value="Acetyltransf_1"/>
    <property type="match status" value="1"/>
</dbReference>
<evidence type="ECO:0000259" key="2">
    <source>
        <dbReference type="PROSITE" id="PS51186"/>
    </source>
</evidence>
<dbReference type="SUPFAM" id="SSF52266">
    <property type="entry name" value="SGNH hydrolase"/>
    <property type="match status" value="1"/>
</dbReference>
<dbReference type="Proteomes" id="UP000000333">
    <property type="component" value="Chromosome"/>
</dbReference>
<dbReference type="eggNOG" id="COG2755">
    <property type="taxonomic scope" value="Bacteria"/>
</dbReference>
<dbReference type="SUPFAM" id="SSF55729">
    <property type="entry name" value="Acyl-CoA N-acyltransferases (Nat)"/>
    <property type="match status" value="1"/>
</dbReference>
<protein>
    <submittedName>
        <fullName evidence="3">GCN5-related N-acetyltransferase</fullName>
    </submittedName>
</protein>
<dbReference type="GeneID" id="78512556"/>
<keyword evidence="3" id="KW-0808">Transferase</keyword>
<dbReference type="KEGG" id="ols:Olsu_1134"/>
<name>E1QVU1_OLSUV</name>
<dbReference type="EMBL" id="CP002106">
    <property type="protein sequence ID" value="ADK68244.1"/>
    <property type="molecule type" value="Genomic_DNA"/>
</dbReference>
<dbReference type="Gene3D" id="3.40.630.30">
    <property type="match status" value="1"/>
</dbReference>
<dbReference type="GO" id="GO:0016747">
    <property type="term" value="F:acyltransferase activity, transferring groups other than amino-acyl groups"/>
    <property type="evidence" value="ECO:0007669"/>
    <property type="project" value="InterPro"/>
</dbReference>
<dbReference type="InterPro" id="IPR036514">
    <property type="entry name" value="SGNH_hydro_sf"/>
</dbReference>
<dbReference type="RefSeq" id="WP_013251996.1">
    <property type="nucleotide sequence ID" value="NC_014363.1"/>
</dbReference>
<evidence type="ECO:0000313" key="3">
    <source>
        <dbReference type="EMBL" id="ADK68244.1"/>
    </source>
</evidence>
<dbReference type="PROSITE" id="PS51186">
    <property type="entry name" value="GNAT"/>
    <property type="match status" value="1"/>
</dbReference>
<evidence type="ECO:0000313" key="4">
    <source>
        <dbReference type="Proteomes" id="UP000000333"/>
    </source>
</evidence>
<dbReference type="OrthoDB" id="3185958at2"/>
<dbReference type="CDD" id="cd00229">
    <property type="entry name" value="SGNH_hydrolase"/>
    <property type="match status" value="1"/>
</dbReference>
<sequence>MRLRDHTRAADGSPLLSQVDAAPLLHGALHIAEERDGWVRPWRFSADQLRALGSCQAWHPGLFRQMARTTAGVSLEFETDSSEIALEVVLDPEPAGTRAVLDGVDTDGTLRPHDGVSVDVDGRHLSARLPDEGDDYLPFSLDDPDRAPEDGLMRLPGMGETHHVRVWLPCLRGCVVRDVVGNGSFITPVERTGELLVLGDSIAQGFVADDPALTWASLLSQRLGLDLVNQGIGGQVFQPGTTYGIAQSLHPQAIVVCLGANYRYEPCRARPVTRDVRAYLLEVSRIWPEVPTYALTPLWHDELAHPSHAMSCYRQLPSFIAAHVAPHDQMELVDGGRLLDARSSLMADGFEHPGPDGHRQVADRLGAIVSMGRMSEGERRATALEALTGAPRRTLPLSEALRRGLGVVVFAQRGCVLLRLDDGVQMFWAGDHDLGRAVIAALMEPTVVDVLEPALVRDIELTHALTRLTPYHSCLYERRTPVEVDGQREMRPLDESHFLTVCANYRHPEYRREDEVLALLRAGRILGGFEGGRLVGFVGERPEGSIGMLEVLPGQWRKGWAYALEATKINEALARGDVPWAEVEPDDSASIRLQRKLGMRVLAANEQCFLSRPADGLGPGQSAPDAGPLVHE</sequence>
<dbReference type="Gene3D" id="2.60.120.260">
    <property type="entry name" value="Galactose-binding domain-like"/>
    <property type="match status" value="1"/>
</dbReference>